<name>Q398G4_BURL3</name>
<dbReference type="GeneID" id="45097387"/>
<organism evidence="1 2">
    <name type="scientific">Burkholderia lata (strain ATCC 17760 / DSM 23089 / LMG 22485 / NCIMB 9086 / R18194 / 383)</name>
    <dbReference type="NCBI Taxonomy" id="482957"/>
    <lineage>
        <taxon>Bacteria</taxon>
        <taxon>Pseudomonadati</taxon>
        <taxon>Pseudomonadota</taxon>
        <taxon>Betaproteobacteria</taxon>
        <taxon>Burkholderiales</taxon>
        <taxon>Burkholderiaceae</taxon>
        <taxon>Burkholderia</taxon>
        <taxon>Burkholderia cepacia complex</taxon>
    </lineage>
</organism>
<accession>Q398G4</accession>
<dbReference type="PATRIC" id="fig|482957.22.peg.4679"/>
<dbReference type="RefSeq" id="WP_011354640.1">
    <property type="nucleotide sequence ID" value="NC_007511.1"/>
</dbReference>
<reference evidence="1" key="1">
    <citation type="submission" date="2005-10" db="EMBL/GenBank/DDBJ databases">
        <title>Complete sequence of chromosome 2 of Burkholderia sp. 383.</title>
        <authorList>
            <consortium name="US DOE Joint Genome Institute"/>
            <person name="Copeland A."/>
            <person name="Lucas S."/>
            <person name="Lapidus A."/>
            <person name="Barry K."/>
            <person name="Detter J.C."/>
            <person name="Glavina T."/>
            <person name="Hammon N."/>
            <person name="Israni S."/>
            <person name="Pitluck S."/>
            <person name="Chain P."/>
            <person name="Malfatti S."/>
            <person name="Shin M."/>
            <person name="Vergez L."/>
            <person name="Schmutz J."/>
            <person name="Larimer F."/>
            <person name="Land M."/>
            <person name="Kyrpides N."/>
            <person name="Lykidis A."/>
            <person name="Richardson P."/>
        </authorList>
    </citation>
    <scope>NUCLEOTIDE SEQUENCE [LARGE SCALE GENOMIC DNA]</scope>
    <source>
        <strain evidence="1">383</strain>
    </source>
</reference>
<dbReference type="KEGG" id="bur:Bcep18194_B1033"/>
<protein>
    <submittedName>
        <fullName evidence="1">Uncharacterized protein</fullName>
    </submittedName>
</protein>
<sequence length="140" mass="15544">MTEEILDAFELSGITFHEAYTPALKTRLKFADGNVNANRLISAVRCILAGQPEPRAEVTAVNREGRHWNPVYNTDPVQRACTELPDGWGVNACMERDAGWVEVYGPNGEEPNFESDADHFDWRIHEAIDFAIDAARAGGV</sequence>
<evidence type="ECO:0000313" key="1">
    <source>
        <dbReference type="EMBL" id="ABB11147.1"/>
    </source>
</evidence>
<dbReference type="HOGENOM" id="CLU_1831360_0_0_4"/>
<gene>
    <name evidence="1" type="ordered locus">Bcep18194_B1033</name>
</gene>
<dbReference type="AlphaFoldDB" id="Q398G4"/>
<keyword evidence="2" id="KW-1185">Reference proteome</keyword>
<dbReference type="Proteomes" id="UP000002705">
    <property type="component" value="Chromosome 2"/>
</dbReference>
<proteinExistence type="predicted"/>
<evidence type="ECO:0000313" key="2">
    <source>
        <dbReference type="Proteomes" id="UP000002705"/>
    </source>
</evidence>
<dbReference type="EMBL" id="CP000152">
    <property type="protein sequence ID" value="ABB11147.1"/>
    <property type="molecule type" value="Genomic_DNA"/>
</dbReference>